<sequence length="86" mass="9392">MTTVTISSKGQIVIPKKIREMLGLTMGNKLKVSQENKKIILVAEPEVKPAELFVSASPHAADRALEASRGVDEAKIKKMLHELGIK</sequence>
<dbReference type="PANTHER" id="PTHR34860">
    <property type="entry name" value="REPRESSOR-LIKE PROTEIN SSO7C3"/>
    <property type="match status" value="1"/>
</dbReference>
<dbReference type="RefSeq" id="WP_096205275.1">
    <property type="nucleotide sequence ID" value="NZ_FZMP01000116.1"/>
</dbReference>
<evidence type="ECO:0000259" key="1">
    <source>
        <dbReference type="PROSITE" id="PS51740"/>
    </source>
</evidence>
<dbReference type="SUPFAM" id="SSF89447">
    <property type="entry name" value="AbrB/MazE/MraZ-like"/>
    <property type="match status" value="1"/>
</dbReference>
<proteinExistence type="predicted"/>
<dbReference type="Proteomes" id="UP000218615">
    <property type="component" value="Unassembled WGS sequence"/>
</dbReference>
<gene>
    <name evidence="2" type="ORF">MNV_2020003</name>
</gene>
<accession>A0A284VND6</accession>
<organism evidence="2 3">
    <name type="scientific">Candidatus Methanoperedens nitratireducens</name>
    <dbReference type="NCBI Taxonomy" id="1392998"/>
    <lineage>
        <taxon>Archaea</taxon>
        <taxon>Methanobacteriati</taxon>
        <taxon>Methanobacteriota</taxon>
        <taxon>Stenosarchaea group</taxon>
        <taxon>Methanomicrobia</taxon>
        <taxon>Methanosarcinales</taxon>
        <taxon>ANME-2 cluster</taxon>
        <taxon>Candidatus Methanoperedentaceae</taxon>
        <taxon>Candidatus Methanoperedens</taxon>
    </lineage>
</organism>
<dbReference type="InterPro" id="IPR052975">
    <property type="entry name" value="Repressor-like_regulatory"/>
</dbReference>
<dbReference type="SMART" id="SM00966">
    <property type="entry name" value="SpoVT_AbrB"/>
    <property type="match status" value="1"/>
</dbReference>
<dbReference type="PANTHER" id="PTHR34860:SF6">
    <property type="entry name" value="REPRESSOR-LIKE PROTEIN SSO7C3"/>
    <property type="match status" value="1"/>
</dbReference>
<evidence type="ECO:0000313" key="2">
    <source>
        <dbReference type="EMBL" id="SNQ60790.1"/>
    </source>
</evidence>
<dbReference type="Pfam" id="PF04014">
    <property type="entry name" value="MazE_antitoxin"/>
    <property type="match status" value="1"/>
</dbReference>
<dbReference type="PROSITE" id="PS51740">
    <property type="entry name" value="SPOVT_ABRB"/>
    <property type="match status" value="1"/>
</dbReference>
<name>A0A284VND6_9EURY</name>
<dbReference type="GO" id="GO:0003677">
    <property type="term" value="F:DNA binding"/>
    <property type="evidence" value="ECO:0007669"/>
    <property type="project" value="InterPro"/>
</dbReference>
<dbReference type="EMBL" id="FZMP01000116">
    <property type="protein sequence ID" value="SNQ60790.1"/>
    <property type="molecule type" value="Genomic_DNA"/>
</dbReference>
<dbReference type="AlphaFoldDB" id="A0A284VND6"/>
<feature type="domain" description="SpoVT-AbrB" evidence="1">
    <location>
        <begin position="1"/>
        <end position="46"/>
    </location>
</feature>
<evidence type="ECO:0000313" key="3">
    <source>
        <dbReference type="Proteomes" id="UP000218615"/>
    </source>
</evidence>
<dbReference type="Gene3D" id="2.10.260.10">
    <property type="match status" value="1"/>
</dbReference>
<reference evidence="3" key="1">
    <citation type="submission" date="2017-06" db="EMBL/GenBank/DDBJ databases">
        <authorList>
            <person name="Cremers G."/>
        </authorList>
    </citation>
    <scope>NUCLEOTIDE SEQUENCE [LARGE SCALE GENOMIC DNA]</scope>
</reference>
<dbReference type="InterPro" id="IPR007159">
    <property type="entry name" value="SpoVT-AbrB_dom"/>
</dbReference>
<dbReference type="NCBIfam" id="TIGR01439">
    <property type="entry name" value="lp_hng_hel_AbrB"/>
    <property type="match status" value="1"/>
</dbReference>
<dbReference type="OrthoDB" id="30861at2157"/>
<protein>
    <submittedName>
        <fullName evidence="2">Transcriptional regulator, AbrB family</fullName>
    </submittedName>
</protein>
<dbReference type="InterPro" id="IPR037914">
    <property type="entry name" value="SpoVT-AbrB_sf"/>
</dbReference>
<keyword evidence="3" id="KW-1185">Reference proteome</keyword>